<proteinExistence type="inferred from homology"/>
<name>E6PYL4_9ZZZZ</name>
<protein>
    <submittedName>
        <fullName evidence="3">Putative 3-oxoacyl-(Acyl-carrier-protein) reductase</fullName>
        <ecNumber evidence="3">1.1.1.100</ecNumber>
    </submittedName>
</protein>
<dbReference type="AlphaFoldDB" id="E6PYL4"/>
<reference evidence="3" key="1">
    <citation type="submission" date="2009-10" db="EMBL/GenBank/DDBJ databases">
        <title>Diversity of trophic interactions inside an arsenic-rich microbial ecosystem.</title>
        <authorList>
            <person name="Bertin P.N."/>
            <person name="Heinrich-Salmeron A."/>
            <person name="Pelletier E."/>
            <person name="Goulhen-Chollet F."/>
            <person name="Arsene-Ploetze F."/>
            <person name="Gallien S."/>
            <person name="Calteau A."/>
            <person name="Vallenet D."/>
            <person name="Casiot C."/>
            <person name="Chane-Woon-Ming B."/>
            <person name="Giloteaux L."/>
            <person name="Barakat M."/>
            <person name="Bonnefoy V."/>
            <person name="Bruneel O."/>
            <person name="Chandler M."/>
            <person name="Cleiss J."/>
            <person name="Duran R."/>
            <person name="Elbaz-Poulichet F."/>
            <person name="Fonknechten N."/>
            <person name="Lauga B."/>
            <person name="Mornico D."/>
            <person name="Ortet P."/>
            <person name="Schaeffer C."/>
            <person name="Siguier P."/>
            <person name="Alexander Thil Smith A."/>
            <person name="Van Dorsselaer A."/>
            <person name="Weissenbach J."/>
            <person name="Medigue C."/>
            <person name="Le Paslier D."/>
        </authorList>
    </citation>
    <scope>NUCLEOTIDE SEQUENCE</scope>
</reference>
<evidence type="ECO:0000256" key="1">
    <source>
        <dbReference type="ARBA" id="ARBA00006484"/>
    </source>
</evidence>
<dbReference type="Pfam" id="PF13561">
    <property type="entry name" value="adh_short_C2"/>
    <property type="match status" value="1"/>
</dbReference>
<dbReference type="SUPFAM" id="SSF51735">
    <property type="entry name" value="NAD(P)-binding Rossmann-fold domains"/>
    <property type="match status" value="1"/>
</dbReference>
<gene>
    <name evidence="3" type="ORF">CARN3_1002</name>
</gene>
<dbReference type="PRINTS" id="PR00080">
    <property type="entry name" value="SDRFAMILY"/>
</dbReference>
<dbReference type="EC" id="1.1.1.100" evidence="3"/>
<dbReference type="PRINTS" id="PR00081">
    <property type="entry name" value="GDHRDH"/>
</dbReference>
<dbReference type="EMBL" id="CABN01000083">
    <property type="protein sequence ID" value="CBI00023.1"/>
    <property type="molecule type" value="Genomic_DNA"/>
</dbReference>
<organism evidence="3">
    <name type="scientific">mine drainage metagenome</name>
    <dbReference type="NCBI Taxonomy" id="410659"/>
    <lineage>
        <taxon>unclassified sequences</taxon>
        <taxon>metagenomes</taxon>
        <taxon>ecological metagenomes</taxon>
    </lineage>
</organism>
<dbReference type="InterPro" id="IPR057326">
    <property type="entry name" value="KR_dom"/>
</dbReference>
<dbReference type="Gene3D" id="3.40.50.720">
    <property type="entry name" value="NAD(P)-binding Rossmann-like Domain"/>
    <property type="match status" value="1"/>
</dbReference>
<accession>E6PYL4</accession>
<comment type="caution">
    <text evidence="3">The sequence shown here is derived from an EMBL/GenBank/DDBJ whole genome shotgun (WGS) entry which is preliminary data.</text>
</comment>
<dbReference type="SMART" id="SM00822">
    <property type="entry name" value="PKS_KR"/>
    <property type="match status" value="1"/>
</dbReference>
<dbReference type="FunFam" id="3.40.50.720:FF:000084">
    <property type="entry name" value="Short-chain dehydrogenase reductase"/>
    <property type="match status" value="1"/>
</dbReference>
<comment type="similarity">
    <text evidence="1">Belongs to the short-chain dehydrogenases/reductases (SDR) family.</text>
</comment>
<keyword evidence="3" id="KW-0560">Oxidoreductase</keyword>
<dbReference type="InterPro" id="IPR002347">
    <property type="entry name" value="SDR_fam"/>
</dbReference>
<sequence>MTHSVDSKLPENFFDLSGQTALVTGASRGLGQYFARALARAGADLILTSRRSADIADFAGEMEALGRRVTTLDLDVRERESIERMGAALDALETTGRRVEILVNNAGCNVRKAALDVSWEDWNLVLDTNLRGSFFVAQQVARGMARRGYGRVINIGSVTSVAGYAGLGPYCASRGGIRQLTMSLADDWGRYGITVNCLAPGWFRTAQNQVMYDDPEWVEYLVDRIPLKRPGEPHDLDGAVVFLASEASRYVTGQTLLVDGGISTGAVRATRRQK</sequence>
<dbReference type="GO" id="GO:0004316">
    <property type="term" value="F:3-oxoacyl-[acyl-carrier-protein] reductase (NADPH) activity"/>
    <property type="evidence" value="ECO:0007669"/>
    <property type="project" value="UniProtKB-EC"/>
</dbReference>
<dbReference type="InterPro" id="IPR036291">
    <property type="entry name" value="NAD(P)-bd_dom_sf"/>
</dbReference>
<evidence type="ECO:0000313" key="3">
    <source>
        <dbReference type="EMBL" id="CBI00023.1"/>
    </source>
</evidence>
<feature type="domain" description="Ketoreductase" evidence="2">
    <location>
        <begin position="19"/>
        <end position="191"/>
    </location>
</feature>
<dbReference type="PANTHER" id="PTHR42760">
    <property type="entry name" value="SHORT-CHAIN DEHYDROGENASES/REDUCTASES FAMILY MEMBER"/>
    <property type="match status" value="1"/>
</dbReference>
<evidence type="ECO:0000259" key="2">
    <source>
        <dbReference type="SMART" id="SM00822"/>
    </source>
</evidence>